<protein>
    <submittedName>
        <fullName evidence="2">Uncharacterized protein</fullName>
    </submittedName>
</protein>
<reference evidence="2 3" key="1">
    <citation type="submission" date="2019-09" db="EMBL/GenBank/DDBJ databases">
        <title>The draft genomes of Allium pathogen Pseudomonas sp.</title>
        <authorList>
            <person name="Fujikawa T."/>
            <person name="Sawada H."/>
        </authorList>
    </citation>
    <scope>NUCLEOTIDE SEQUENCE [LARGE SCALE GENOMIC DNA]</scope>
    <source>
        <strain evidence="2 3">MAFF 730085</strain>
    </source>
</reference>
<evidence type="ECO:0000256" key="1">
    <source>
        <dbReference type="SAM" id="MobiDB-lite"/>
    </source>
</evidence>
<comment type="caution">
    <text evidence="2">The sequence shown here is derived from an EMBL/GenBank/DDBJ whole genome shotgun (WGS) entry which is preliminary data.</text>
</comment>
<name>A0A5N7JT49_9PSED</name>
<evidence type="ECO:0000313" key="3">
    <source>
        <dbReference type="Proteomes" id="UP000325438"/>
    </source>
</evidence>
<organism evidence="2 3">
    <name type="scientific">Pseudomonas kitaguniensis</name>
    <dbReference type="NCBI Taxonomy" id="2607908"/>
    <lineage>
        <taxon>Bacteria</taxon>
        <taxon>Pseudomonadati</taxon>
        <taxon>Pseudomonadota</taxon>
        <taxon>Gammaproteobacteria</taxon>
        <taxon>Pseudomonadales</taxon>
        <taxon>Pseudomonadaceae</taxon>
        <taxon>Pseudomonas</taxon>
    </lineage>
</organism>
<dbReference type="Proteomes" id="UP000325438">
    <property type="component" value="Unassembled WGS sequence"/>
</dbReference>
<dbReference type="AlphaFoldDB" id="A0A5N7JT49"/>
<dbReference type="RefSeq" id="WP_058411086.1">
    <property type="nucleotide sequence ID" value="NZ_VUBA01000060.1"/>
</dbReference>
<feature type="region of interest" description="Disordered" evidence="1">
    <location>
        <begin position="34"/>
        <end position="63"/>
    </location>
</feature>
<sequence length="84" mass="8541">MSKNTKKTSGKMATLAAEVLSNPNASAIAKSLAASALAQSGTDKQTSAHMEEKAGKALQSDKYSAGTKSLAASVLSQANKERGN</sequence>
<gene>
    <name evidence="2" type="ORF">F0170_11455</name>
</gene>
<proteinExistence type="predicted"/>
<dbReference type="EMBL" id="VUBA01000060">
    <property type="protein sequence ID" value="MPQ84550.1"/>
    <property type="molecule type" value="Genomic_DNA"/>
</dbReference>
<evidence type="ECO:0000313" key="2">
    <source>
        <dbReference type="EMBL" id="MPQ84550.1"/>
    </source>
</evidence>
<accession>A0A5N7JT49</accession>